<feature type="compositionally biased region" description="Polar residues" evidence="2">
    <location>
        <begin position="179"/>
        <end position="195"/>
    </location>
</feature>
<dbReference type="Proteomes" id="UP000001542">
    <property type="component" value="Unassembled WGS sequence"/>
</dbReference>
<dbReference type="KEGG" id="tva:4745971"/>
<dbReference type="PROSITE" id="PS51421">
    <property type="entry name" value="RAS"/>
    <property type="match status" value="1"/>
</dbReference>
<dbReference type="Gene3D" id="3.40.50.300">
    <property type="entry name" value="P-loop containing nucleotide triphosphate hydrolases"/>
    <property type="match status" value="1"/>
</dbReference>
<dbReference type="PANTHER" id="PTHR47978">
    <property type="match status" value="1"/>
</dbReference>
<keyword evidence="1" id="KW-0547">Nucleotide-binding</keyword>
<evidence type="ECO:0000313" key="4">
    <source>
        <dbReference type="Proteomes" id="UP000001542"/>
    </source>
</evidence>
<dbReference type="VEuPathDB" id="TrichDB:TVAGG3_0332110"/>
<organism evidence="3 4">
    <name type="scientific">Trichomonas vaginalis (strain ATCC PRA-98 / G3)</name>
    <dbReference type="NCBI Taxonomy" id="412133"/>
    <lineage>
        <taxon>Eukaryota</taxon>
        <taxon>Metamonada</taxon>
        <taxon>Parabasalia</taxon>
        <taxon>Trichomonadida</taxon>
        <taxon>Trichomonadidae</taxon>
        <taxon>Trichomonas</taxon>
    </lineage>
</organism>
<evidence type="ECO:0000256" key="1">
    <source>
        <dbReference type="ARBA" id="ARBA00022741"/>
    </source>
</evidence>
<dbReference type="EMBL" id="DS114325">
    <property type="protein sequence ID" value="EAX88314.1"/>
    <property type="molecule type" value="Genomic_DNA"/>
</dbReference>
<dbReference type="InterPro" id="IPR005225">
    <property type="entry name" value="Small_GTP-bd"/>
</dbReference>
<dbReference type="InterPro" id="IPR001806">
    <property type="entry name" value="Small_GTPase"/>
</dbReference>
<dbReference type="PROSITE" id="PS51419">
    <property type="entry name" value="RAB"/>
    <property type="match status" value="1"/>
</dbReference>
<evidence type="ECO:0000256" key="2">
    <source>
        <dbReference type="SAM" id="MobiDB-lite"/>
    </source>
</evidence>
<dbReference type="FunFam" id="3.40.50.300:FF:001773">
    <property type="entry name" value="Small GTP-binding protein, putative"/>
    <property type="match status" value="1"/>
</dbReference>
<dbReference type="InterPro" id="IPR027417">
    <property type="entry name" value="P-loop_NTPase"/>
</dbReference>
<dbReference type="GO" id="GO:0006890">
    <property type="term" value="P:retrograde vesicle-mediated transport, Golgi to endoplasmic reticulum"/>
    <property type="evidence" value="ECO:0000318"/>
    <property type="project" value="GO_Central"/>
</dbReference>
<dbReference type="CDD" id="cd00154">
    <property type="entry name" value="Rab"/>
    <property type="match status" value="1"/>
</dbReference>
<dbReference type="SMR" id="A0A8U0WQ06"/>
<dbReference type="AlphaFoldDB" id="A0A8U0WQ06"/>
<accession>A0A8U0WQ06</accession>
<dbReference type="PRINTS" id="PR00449">
    <property type="entry name" value="RASTRNSFRMNG"/>
</dbReference>
<proteinExistence type="predicted"/>
<dbReference type="RefSeq" id="XP_001301244.1">
    <property type="nucleotide sequence ID" value="XM_001301243.1"/>
</dbReference>
<protein>
    <submittedName>
        <fullName evidence="3">Small GTP-binding protein, putative</fullName>
    </submittedName>
</protein>
<dbReference type="GO" id="GO:0012505">
    <property type="term" value="C:endomembrane system"/>
    <property type="evidence" value="ECO:0000318"/>
    <property type="project" value="GO_Central"/>
</dbReference>
<dbReference type="SMART" id="SM00175">
    <property type="entry name" value="RAB"/>
    <property type="match status" value="1"/>
</dbReference>
<dbReference type="SMART" id="SM00173">
    <property type="entry name" value="RAS"/>
    <property type="match status" value="1"/>
</dbReference>
<dbReference type="SMART" id="SM00174">
    <property type="entry name" value="RHO"/>
    <property type="match status" value="1"/>
</dbReference>
<gene>
    <name evidence="3" type="ORF">TVAG_158270</name>
</gene>
<dbReference type="GO" id="GO:0005525">
    <property type="term" value="F:GTP binding"/>
    <property type="evidence" value="ECO:0007669"/>
    <property type="project" value="InterPro"/>
</dbReference>
<evidence type="ECO:0000313" key="3">
    <source>
        <dbReference type="EMBL" id="EAX88314.1"/>
    </source>
</evidence>
<dbReference type="GO" id="GO:0005829">
    <property type="term" value="C:cytosol"/>
    <property type="evidence" value="ECO:0007669"/>
    <property type="project" value="GOC"/>
</dbReference>
<dbReference type="NCBIfam" id="TIGR00231">
    <property type="entry name" value="small_GTP"/>
    <property type="match status" value="1"/>
</dbReference>
<name>A0A8U0WQ06_TRIV3</name>
<feature type="region of interest" description="Disordered" evidence="2">
    <location>
        <begin position="179"/>
        <end position="202"/>
    </location>
</feature>
<dbReference type="GO" id="GO:0006891">
    <property type="term" value="P:intra-Golgi vesicle-mediated transport"/>
    <property type="evidence" value="ECO:0000318"/>
    <property type="project" value="GO_Central"/>
</dbReference>
<dbReference type="GO" id="GO:0042147">
    <property type="term" value="P:retrograde transport, endosome to Golgi"/>
    <property type="evidence" value="ECO:0000318"/>
    <property type="project" value="GO_Central"/>
</dbReference>
<sequence>MGEITDVKVVLLGNSGVGKSSLCSKWVDDKFDPQNATTIGSHLKPKKIKLMQREVTVTVWDTAGQEQYKSLVPLYTRSASCAIIVGDVNDESSFEDTYVWQSLVIESNNECPPLILALNKVDLLTDELKAKMEGIVSKYSQDYDGLCLCSAKTGEGVDHVFEIAATKAVEFADKMKQQQDATNSSTGDNSLTNSNKGKKSCC</sequence>
<reference evidence="3" key="1">
    <citation type="submission" date="2006-10" db="EMBL/GenBank/DDBJ databases">
        <authorList>
            <person name="Amadeo P."/>
            <person name="Zhao Q."/>
            <person name="Wortman J."/>
            <person name="Fraser-Liggett C."/>
            <person name="Carlton J."/>
        </authorList>
    </citation>
    <scope>NUCLEOTIDE SEQUENCE</scope>
    <source>
        <strain evidence="3">G3</strain>
    </source>
</reference>
<dbReference type="Pfam" id="PF00071">
    <property type="entry name" value="Ras"/>
    <property type="match status" value="1"/>
</dbReference>
<dbReference type="GO" id="GO:0006886">
    <property type="term" value="P:intracellular protein transport"/>
    <property type="evidence" value="ECO:0000318"/>
    <property type="project" value="GO_Central"/>
</dbReference>
<reference evidence="3" key="2">
    <citation type="journal article" date="2007" name="Science">
        <title>Draft genome sequence of the sexually transmitted pathogen Trichomonas vaginalis.</title>
        <authorList>
            <person name="Carlton J.M."/>
            <person name="Hirt R.P."/>
            <person name="Silva J.C."/>
            <person name="Delcher A.L."/>
            <person name="Schatz M."/>
            <person name="Zhao Q."/>
            <person name="Wortman J.R."/>
            <person name="Bidwell S.L."/>
            <person name="Alsmark U.C.M."/>
            <person name="Besteiro S."/>
            <person name="Sicheritz-Ponten T."/>
            <person name="Noel C.J."/>
            <person name="Dacks J.B."/>
            <person name="Foster P.G."/>
            <person name="Simillion C."/>
            <person name="Van de Peer Y."/>
            <person name="Miranda-Saavedra D."/>
            <person name="Barton G.J."/>
            <person name="Westrop G.D."/>
            <person name="Mueller S."/>
            <person name="Dessi D."/>
            <person name="Fiori P.L."/>
            <person name="Ren Q."/>
            <person name="Paulsen I."/>
            <person name="Zhang H."/>
            <person name="Bastida-Corcuera F.D."/>
            <person name="Simoes-Barbosa A."/>
            <person name="Brown M.T."/>
            <person name="Hayes R.D."/>
            <person name="Mukherjee M."/>
            <person name="Okumura C.Y."/>
            <person name="Schneider R."/>
            <person name="Smith A.J."/>
            <person name="Vanacova S."/>
            <person name="Villalvazo M."/>
            <person name="Haas B.J."/>
            <person name="Pertea M."/>
            <person name="Feldblyum T.V."/>
            <person name="Utterback T.R."/>
            <person name="Shu C.L."/>
            <person name="Osoegawa K."/>
            <person name="de Jong P.J."/>
            <person name="Hrdy I."/>
            <person name="Horvathova L."/>
            <person name="Zubacova Z."/>
            <person name="Dolezal P."/>
            <person name="Malik S.B."/>
            <person name="Logsdon J.M. Jr."/>
            <person name="Henze K."/>
            <person name="Gupta A."/>
            <person name="Wang C.C."/>
            <person name="Dunne R.L."/>
            <person name="Upcroft J.A."/>
            <person name="Upcroft P."/>
            <person name="White O."/>
            <person name="Salzberg S.L."/>
            <person name="Tang P."/>
            <person name="Chiu C.-H."/>
            <person name="Lee Y.-S."/>
            <person name="Embley T.M."/>
            <person name="Coombs G.H."/>
            <person name="Mottram J.C."/>
            <person name="Tachezy J."/>
            <person name="Fraser-Liggett C.M."/>
            <person name="Johnson P.J."/>
        </authorList>
    </citation>
    <scope>NUCLEOTIDE SEQUENCE [LARGE SCALE GENOMIC DNA]</scope>
    <source>
        <strain evidence="3">G3</strain>
    </source>
</reference>
<dbReference type="SMART" id="SM00176">
    <property type="entry name" value="RAN"/>
    <property type="match status" value="1"/>
</dbReference>
<keyword evidence="4" id="KW-1185">Reference proteome</keyword>
<dbReference type="SUPFAM" id="SSF52540">
    <property type="entry name" value="P-loop containing nucleoside triphosphate hydrolases"/>
    <property type="match status" value="1"/>
</dbReference>
<dbReference type="GO" id="GO:0003924">
    <property type="term" value="F:GTPase activity"/>
    <property type="evidence" value="ECO:0000318"/>
    <property type="project" value="GO_Central"/>
</dbReference>
<dbReference type="GO" id="GO:0005794">
    <property type="term" value="C:Golgi apparatus"/>
    <property type="evidence" value="ECO:0000318"/>
    <property type="project" value="GO_Central"/>
</dbReference>